<dbReference type="Pfam" id="PF04892">
    <property type="entry name" value="VanZ"/>
    <property type="match status" value="1"/>
</dbReference>
<keyword evidence="4" id="KW-1185">Reference proteome</keyword>
<reference evidence="3 4" key="1">
    <citation type="submission" date="2024-09" db="EMBL/GenBank/DDBJ databases">
        <authorList>
            <person name="Sun Q."/>
            <person name="Mori K."/>
        </authorList>
    </citation>
    <scope>NUCLEOTIDE SEQUENCE [LARGE SCALE GENOMIC DNA]</scope>
    <source>
        <strain evidence="3 4">JCM 9626</strain>
    </source>
</reference>
<dbReference type="EMBL" id="JBHMDG010000012">
    <property type="protein sequence ID" value="MFB9313399.1"/>
    <property type="molecule type" value="Genomic_DNA"/>
</dbReference>
<feature type="transmembrane region" description="Helical" evidence="1">
    <location>
        <begin position="70"/>
        <end position="91"/>
    </location>
</feature>
<keyword evidence="1" id="KW-1133">Transmembrane helix</keyword>
<feature type="transmembrane region" description="Helical" evidence="1">
    <location>
        <begin position="136"/>
        <end position="158"/>
    </location>
</feature>
<keyword evidence="1" id="KW-0472">Membrane</keyword>
<dbReference type="InterPro" id="IPR006976">
    <property type="entry name" value="VanZ-like"/>
</dbReference>
<evidence type="ECO:0000259" key="2">
    <source>
        <dbReference type="Pfam" id="PF04892"/>
    </source>
</evidence>
<evidence type="ECO:0000313" key="3">
    <source>
        <dbReference type="EMBL" id="MFB9313399.1"/>
    </source>
</evidence>
<dbReference type="Proteomes" id="UP001589750">
    <property type="component" value="Unassembled WGS sequence"/>
</dbReference>
<feature type="transmembrane region" description="Helical" evidence="1">
    <location>
        <begin position="28"/>
        <end position="50"/>
    </location>
</feature>
<dbReference type="PANTHER" id="PTHR36834:SF1">
    <property type="entry name" value="INTEGRAL MEMBRANE PROTEIN"/>
    <property type="match status" value="1"/>
</dbReference>
<sequence>MVVPLAAGVVVAGVWHLRRRGLLTVPRAAVALAMAVYVAGVVANTVFPIYTDKPASSPRWSDFVSVTPLAGYEVVDAVTNVVVFVPVGLLVSLAVPRWSRARALAAAVAVSLSIEVTQYVTAHLLGGGHVADVNDLIFNVVGAAVGLLLLVVVAHVPLGARGLERFRWA</sequence>
<feature type="transmembrane region" description="Helical" evidence="1">
    <location>
        <begin position="103"/>
        <end position="124"/>
    </location>
</feature>
<evidence type="ECO:0000256" key="1">
    <source>
        <dbReference type="SAM" id="Phobius"/>
    </source>
</evidence>
<evidence type="ECO:0000313" key="4">
    <source>
        <dbReference type="Proteomes" id="UP001589750"/>
    </source>
</evidence>
<proteinExistence type="predicted"/>
<name>A0ABV5K9G9_9ACTN</name>
<comment type="caution">
    <text evidence="3">The sequence shown here is derived from an EMBL/GenBank/DDBJ whole genome shotgun (WGS) entry which is preliminary data.</text>
</comment>
<protein>
    <submittedName>
        <fullName evidence="3">VanZ family protein</fullName>
    </submittedName>
</protein>
<gene>
    <name evidence="3" type="ORF">ACFFRI_10125</name>
</gene>
<organism evidence="3 4">
    <name type="scientific">Nocardioides plantarum</name>
    <dbReference type="NCBI Taxonomy" id="29299"/>
    <lineage>
        <taxon>Bacteria</taxon>
        <taxon>Bacillati</taxon>
        <taxon>Actinomycetota</taxon>
        <taxon>Actinomycetes</taxon>
        <taxon>Propionibacteriales</taxon>
        <taxon>Nocardioidaceae</taxon>
        <taxon>Nocardioides</taxon>
    </lineage>
</organism>
<dbReference type="PANTHER" id="PTHR36834">
    <property type="entry name" value="MEMBRANE PROTEIN-RELATED"/>
    <property type="match status" value="1"/>
</dbReference>
<feature type="domain" description="VanZ-like" evidence="2">
    <location>
        <begin position="37"/>
        <end position="152"/>
    </location>
</feature>
<dbReference type="RefSeq" id="WP_211350750.1">
    <property type="nucleotide sequence ID" value="NZ_JBHMDG010000012.1"/>
</dbReference>
<keyword evidence="1" id="KW-0812">Transmembrane</keyword>
<accession>A0ABV5K9G9</accession>
<dbReference type="InterPro" id="IPR053150">
    <property type="entry name" value="Teicoplanin_resist-assoc"/>
</dbReference>